<feature type="non-terminal residue" evidence="2">
    <location>
        <position position="1"/>
    </location>
</feature>
<protein>
    <submittedName>
        <fullName evidence="2">16226_t:CDS:1</fullName>
    </submittedName>
</protein>
<sequence length="151" mass="16664">TDDTPEFNITDEASNSDEPNNASASDISDNTSKSDVNSANIPHNLFPQGEKLRDQEASLEKLDSSRELEELMSPPLSSEASTYVPSKVVQGLLQRFSVNSIEGENIEFINSNPSYSAPAELAHLLYQASKARKKSIKAKQEEILSWGRYSE</sequence>
<evidence type="ECO:0000313" key="2">
    <source>
        <dbReference type="EMBL" id="CAG8781411.1"/>
    </source>
</evidence>
<feature type="compositionally biased region" description="Polar residues" evidence="1">
    <location>
        <begin position="11"/>
        <end position="41"/>
    </location>
</feature>
<dbReference type="Proteomes" id="UP000789342">
    <property type="component" value="Unassembled WGS sequence"/>
</dbReference>
<keyword evidence="3" id="KW-1185">Reference proteome</keyword>
<feature type="non-terminal residue" evidence="2">
    <location>
        <position position="151"/>
    </location>
</feature>
<dbReference type="AlphaFoldDB" id="A0A9N9P0R1"/>
<reference evidence="2" key="1">
    <citation type="submission" date="2021-06" db="EMBL/GenBank/DDBJ databases">
        <authorList>
            <person name="Kallberg Y."/>
            <person name="Tangrot J."/>
            <person name="Rosling A."/>
        </authorList>
    </citation>
    <scope>NUCLEOTIDE SEQUENCE</scope>
    <source>
        <strain evidence="2">CL551</strain>
    </source>
</reference>
<feature type="region of interest" description="Disordered" evidence="1">
    <location>
        <begin position="1"/>
        <end position="80"/>
    </location>
</feature>
<evidence type="ECO:0000313" key="3">
    <source>
        <dbReference type="Proteomes" id="UP000789342"/>
    </source>
</evidence>
<feature type="compositionally biased region" description="Basic and acidic residues" evidence="1">
    <location>
        <begin position="50"/>
        <end position="69"/>
    </location>
</feature>
<dbReference type="EMBL" id="CAJVPV010053057">
    <property type="protein sequence ID" value="CAG8781411.1"/>
    <property type="molecule type" value="Genomic_DNA"/>
</dbReference>
<accession>A0A9N9P0R1</accession>
<dbReference type="OrthoDB" id="10606983at2759"/>
<gene>
    <name evidence="2" type="ORF">AMORRO_LOCUS17347</name>
</gene>
<proteinExistence type="predicted"/>
<evidence type="ECO:0000256" key="1">
    <source>
        <dbReference type="SAM" id="MobiDB-lite"/>
    </source>
</evidence>
<organism evidence="2 3">
    <name type="scientific">Acaulospora morrowiae</name>
    <dbReference type="NCBI Taxonomy" id="94023"/>
    <lineage>
        <taxon>Eukaryota</taxon>
        <taxon>Fungi</taxon>
        <taxon>Fungi incertae sedis</taxon>
        <taxon>Mucoromycota</taxon>
        <taxon>Glomeromycotina</taxon>
        <taxon>Glomeromycetes</taxon>
        <taxon>Diversisporales</taxon>
        <taxon>Acaulosporaceae</taxon>
        <taxon>Acaulospora</taxon>
    </lineage>
</organism>
<name>A0A9N9P0R1_9GLOM</name>
<comment type="caution">
    <text evidence="2">The sequence shown here is derived from an EMBL/GenBank/DDBJ whole genome shotgun (WGS) entry which is preliminary data.</text>
</comment>